<feature type="region of interest" description="Disordered" evidence="1">
    <location>
        <begin position="1"/>
        <end position="34"/>
    </location>
</feature>
<dbReference type="EMBL" id="VSSQ01086250">
    <property type="protein sequence ID" value="MPN33651.1"/>
    <property type="molecule type" value="Genomic_DNA"/>
</dbReference>
<accession>A0A645H3N8</accession>
<protein>
    <submittedName>
        <fullName evidence="2">Uncharacterized protein</fullName>
    </submittedName>
</protein>
<name>A0A645H3N8_9ZZZZ</name>
<sequence>MRVNRRNINRVRRRSNVRNGPRRGRIRPEPLGVHESVPADRHARLRERHAVIWLACAVGGQDNVPFENRQRRGRIGRFIIRVYRSNSNRLAVGNV</sequence>
<dbReference type="AlphaFoldDB" id="A0A645H3N8"/>
<proteinExistence type="predicted"/>
<organism evidence="2">
    <name type="scientific">bioreactor metagenome</name>
    <dbReference type="NCBI Taxonomy" id="1076179"/>
    <lineage>
        <taxon>unclassified sequences</taxon>
        <taxon>metagenomes</taxon>
        <taxon>ecological metagenomes</taxon>
    </lineage>
</organism>
<gene>
    <name evidence="2" type="ORF">SDC9_181141</name>
</gene>
<evidence type="ECO:0000256" key="1">
    <source>
        <dbReference type="SAM" id="MobiDB-lite"/>
    </source>
</evidence>
<reference evidence="2" key="1">
    <citation type="submission" date="2019-08" db="EMBL/GenBank/DDBJ databases">
        <authorList>
            <person name="Kucharzyk K."/>
            <person name="Murdoch R.W."/>
            <person name="Higgins S."/>
            <person name="Loffler F."/>
        </authorList>
    </citation>
    <scope>NUCLEOTIDE SEQUENCE</scope>
</reference>
<feature type="compositionally biased region" description="Basic residues" evidence="1">
    <location>
        <begin position="1"/>
        <end position="25"/>
    </location>
</feature>
<evidence type="ECO:0000313" key="2">
    <source>
        <dbReference type="EMBL" id="MPN33651.1"/>
    </source>
</evidence>
<comment type="caution">
    <text evidence="2">The sequence shown here is derived from an EMBL/GenBank/DDBJ whole genome shotgun (WGS) entry which is preliminary data.</text>
</comment>